<protein>
    <recommendedName>
        <fullName evidence="5">Carboxylic acid reductase</fullName>
        <shortName evidence="5">CAR</shortName>
        <ecNumber evidence="5">1.2.1.-</ecNumber>
    </recommendedName>
    <alternativeName>
        <fullName evidence="5">ATP/NADPH-dependent carboxylic acid reductase</fullName>
    </alternativeName>
</protein>
<dbReference type="Gene3D" id="3.40.50.720">
    <property type="entry name" value="NAD(P)-binding Rossmann-like Domain"/>
    <property type="match status" value="1"/>
</dbReference>
<dbReference type="InterPro" id="IPR009081">
    <property type="entry name" value="PP-bd_ACP"/>
</dbReference>
<feature type="binding site" evidence="5">
    <location>
        <position position="546"/>
    </location>
    <ligand>
        <name>AMP</name>
        <dbReference type="ChEBI" id="CHEBI:456215"/>
    </ligand>
</feature>
<dbReference type="GeneID" id="66852689"/>
<dbReference type="InterPro" id="IPR036291">
    <property type="entry name" value="NAD(P)-bd_dom_sf"/>
</dbReference>
<accession>A0ABY3ZD93</accession>
<dbReference type="CDD" id="cd05235">
    <property type="entry name" value="SDR_e1"/>
    <property type="match status" value="1"/>
</dbReference>
<evidence type="ECO:0000259" key="7">
    <source>
        <dbReference type="PROSITE" id="PS50075"/>
    </source>
</evidence>
<dbReference type="InterPro" id="IPR000873">
    <property type="entry name" value="AMP-dep_synth/lig_dom"/>
</dbReference>
<dbReference type="SMART" id="SM00823">
    <property type="entry name" value="PKS_PP"/>
    <property type="match status" value="1"/>
</dbReference>
<comment type="domain">
    <text evidence="5">The N-terminal domain likely catalyzes substrate activation by formation of an initial acyl-AMP intermediate, the central region contains the phosphopantetheine attachment site, and the C-terminal domain catalyzes the reduction by NADPH of the intermediate thioester formed from the attack of the phosphopantetheine thiol at the carbonyl carbon of acyl-AMP.</text>
</comment>
<dbReference type="Proteomes" id="UP000829494">
    <property type="component" value="Chromosome"/>
</dbReference>
<feature type="region of interest" description="Disordered" evidence="6">
    <location>
        <begin position="1"/>
        <end position="22"/>
    </location>
</feature>
<keyword evidence="4 5" id="KW-0067">ATP-binding</keyword>
<dbReference type="SUPFAM" id="SSF51735">
    <property type="entry name" value="NAD(P)-binding Rossmann-fold domains"/>
    <property type="match status" value="1"/>
</dbReference>
<feature type="binding site" evidence="5">
    <location>
        <position position="426"/>
    </location>
    <ligand>
        <name>AMP</name>
        <dbReference type="ChEBI" id="CHEBI:456215"/>
    </ligand>
</feature>
<organism evidence="8 9">
    <name type="scientific">Streptomyces rimosus subsp. rimosus</name>
    <dbReference type="NCBI Taxonomy" id="132474"/>
    <lineage>
        <taxon>Bacteria</taxon>
        <taxon>Bacillati</taxon>
        <taxon>Actinomycetota</taxon>
        <taxon>Actinomycetes</taxon>
        <taxon>Kitasatosporales</taxon>
        <taxon>Streptomycetaceae</taxon>
        <taxon>Streptomyces</taxon>
    </lineage>
</organism>
<feature type="binding site" evidence="5">
    <location>
        <begin position="537"/>
        <end position="540"/>
    </location>
    <ligand>
        <name>AMP</name>
        <dbReference type="ChEBI" id="CHEBI:456215"/>
    </ligand>
</feature>
<dbReference type="SUPFAM" id="SSF56801">
    <property type="entry name" value="Acetyl-CoA synthetase-like"/>
    <property type="match status" value="1"/>
</dbReference>
<dbReference type="InterPro" id="IPR042099">
    <property type="entry name" value="ANL_N_sf"/>
</dbReference>
<evidence type="ECO:0000313" key="9">
    <source>
        <dbReference type="Proteomes" id="UP000829494"/>
    </source>
</evidence>
<evidence type="ECO:0000256" key="3">
    <source>
        <dbReference type="ARBA" id="ARBA00022741"/>
    </source>
</evidence>
<dbReference type="Pfam" id="PF07993">
    <property type="entry name" value="NAD_binding_4"/>
    <property type="match status" value="1"/>
</dbReference>
<keyword evidence="1 5" id="KW-0596">Phosphopantetheine</keyword>
<dbReference type="Gene3D" id="3.40.50.12780">
    <property type="entry name" value="N-terminal domain of ligase-like"/>
    <property type="match status" value="1"/>
</dbReference>
<dbReference type="PROSITE" id="PS00455">
    <property type="entry name" value="AMP_BINDING"/>
    <property type="match status" value="1"/>
</dbReference>
<gene>
    <name evidence="5 8" type="primary">car</name>
    <name evidence="8" type="ORF">SRIMR7_39005</name>
</gene>
<proteinExistence type="inferred from homology"/>
<evidence type="ECO:0000256" key="5">
    <source>
        <dbReference type="HAMAP-Rule" id="MF_02247"/>
    </source>
</evidence>
<feature type="binding site" evidence="5">
    <location>
        <position position="452"/>
    </location>
    <ligand>
        <name>AMP</name>
        <dbReference type="ChEBI" id="CHEBI:456215"/>
    </ligand>
</feature>
<feature type="binding site" evidence="5">
    <location>
        <begin position="912"/>
        <end position="914"/>
    </location>
    <ligand>
        <name>NADP(+)</name>
        <dbReference type="ChEBI" id="CHEBI:58349"/>
    </ligand>
</feature>
<dbReference type="InterPro" id="IPR046407">
    <property type="entry name" value="CAR"/>
</dbReference>
<comment type="caution">
    <text evidence="5">Lacks conserved residue(s) required for the propagation of feature annotation.</text>
</comment>
<dbReference type="InterPro" id="IPR010080">
    <property type="entry name" value="Thioester_reductase-like_dom"/>
</dbReference>
<dbReference type="PANTHER" id="PTHR43272:SF33">
    <property type="entry name" value="AMP-BINDING DOMAIN-CONTAINING PROTEIN-RELATED"/>
    <property type="match status" value="1"/>
</dbReference>
<feature type="binding site" evidence="5">
    <location>
        <begin position="819"/>
        <end position="822"/>
    </location>
    <ligand>
        <name>NADP(+)</name>
        <dbReference type="ChEBI" id="CHEBI:58349"/>
    </ligand>
</feature>
<keyword evidence="5 8" id="KW-0560">Oxidoreductase</keyword>
<feature type="binding site" evidence="5">
    <location>
        <position position="987"/>
    </location>
    <ligand>
        <name>NADP(+)</name>
        <dbReference type="ChEBI" id="CHEBI:58349"/>
    </ligand>
</feature>
<comment type="cofactor">
    <cofactor evidence="5">
        <name>pantetheine 4'-phosphate</name>
        <dbReference type="ChEBI" id="CHEBI:47942"/>
    </cofactor>
    <text evidence="5">Binds 1 phosphopantetheine covalently.</text>
</comment>
<evidence type="ECO:0000313" key="8">
    <source>
        <dbReference type="EMBL" id="UNZ08162.1"/>
    </source>
</evidence>
<dbReference type="Pfam" id="PF00501">
    <property type="entry name" value="AMP-binding"/>
    <property type="match status" value="1"/>
</dbReference>
<dbReference type="Gene3D" id="1.10.1200.10">
    <property type="entry name" value="ACP-like"/>
    <property type="match status" value="1"/>
</dbReference>
<dbReference type="InterPro" id="IPR013120">
    <property type="entry name" value="FAR_NAD-bd"/>
</dbReference>
<dbReference type="PROSITE" id="PS50075">
    <property type="entry name" value="CARRIER"/>
    <property type="match status" value="1"/>
</dbReference>
<name>A0ABY3ZD93_STRRM</name>
<dbReference type="HAMAP" id="MF_02247">
    <property type="entry name" value="Carbox_acid_reduct"/>
    <property type="match status" value="1"/>
</dbReference>
<comment type="catalytic activity">
    <reaction evidence="5">
        <text>a carboxylate + ATP + NADPH + H(+) = an aldehyde + AMP + diphosphate + NADP(+)</text>
        <dbReference type="Rhea" id="RHEA:50916"/>
        <dbReference type="ChEBI" id="CHEBI:15378"/>
        <dbReference type="ChEBI" id="CHEBI:17478"/>
        <dbReference type="ChEBI" id="CHEBI:29067"/>
        <dbReference type="ChEBI" id="CHEBI:30616"/>
        <dbReference type="ChEBI" id="CHEBI:33019"/>
        <dbReference type="ChEBI" id="CHEBI:57783"/>
        <dbReference type="ChEBI" id="CHEBI:58349"/>
        <dbReference type="ChEBI" id="CHEBI:456215"/>
    </reaction>
</comment>
<dbReference type="NCBIfam" id="TIGR01746">
    <property type="entry name" value="Thioester-redct"/>
    <property type="match status" value="1"/>
</dbReference>
<evidence type="ECO:0000256" key="4">
    <source>
        <dbReference type="ARBA" id="ARBA00022840"/>
    </source>
</evidence>
<feature type="binding site" evidence="5">
    <location>
        <position position="991"/>
    </location>
    <ligand>
        <name>NADP(+)</name>
        <dbReference type="ChEBI" id="CHEBI:58349"/>
    </ligand>
</feature>
<keyword evidence="3 5" id="KW-0547">Nucleotide-binding</keyword>
<dbReference type="RefSeq" id="WP_003979461.1">
    <property type="nucleotide sequence ID" value="NZ_CP043497.1"/>
</dbReference>
<dbReference type="InterPro" id="IPR020806">
    <property type="entry name" value="PKS_PP-bd"/>
</dbReference>
<dbReference type="EC" id="1.2.1.-" evidence="5"/>
<feature type="binding site" evidence="5">
    <location>
        <position position="952"/>
    </location>
    <ligand>
        <name>NADP(+)</name>
        <dbReference type="ChEBI" id="CHEBI:58349"/>
    </ligand>
</feature>
<keyword evidence="9" id="KW-1185">Reference proteome</keyword>
<evidence type="ECO:0000256" key="6">
    <source>
        <dbReference type="SAM" id="MobiDB-lite"/>
    </source>
</evidence>
<dbReference type="EMBL" id="CP094298">
    <property type="protein sequence ID" value="UNZ08162.1"/>
    <property type="molecule type" value="Genomic_DNA"/>
</dbReference>
<keyword evidence="2 5" id="KW-0597">Phosphoprotein</keyword>
<dbReference type="InterPro" id="IPR020845">
    <property type="entry name" value="AMP-binding_CS"/>
</dbReference>
<comment type="function">
    <text evidence="5">Catalyzes the ATP- and NADPH-dependent reduction of carboxylic acids to the corresponding aldehydes.</text>
</comment>
<dbReference type="Pfam" id="PF00550">
    <property type="entry name" value="PP-binding"/>
    <property type="match status" value="1"/>
</dbReference>
<feature type="binding site" evidence="5">
    <location>
        <position position="315"/>
    </location>
    <ligand>
        <name>AMP</name>
        <dbReference type="ChEBI" id="CHEBI:456215"/>
    </ligand>
</feature>
<dbReference type="CDD" id="cd17632">
    <property type="entry name" value="AFD_CAR-like"/>
    <property type="match status" value="1"/>
</dbReference>
<feature type="binding site" evidence="5">
    <location>
        <position position="846"/>
    </location>
    <ligand>
        <name>NADP(+)</name>
        <dbReference type="ChEBI" id="CHEBI:58349"/>
    </ligand>
</feature>
<feature type="binding site" evidence="5">
    <location>
        <position position="1014"/>
    </location>
    <ligand>
        <name>NADP(+)</name>
        <dbReference type="ChEBI" id="CHEBI:58349"/>
    </ligand>
</feature>
<dbReference type="GO" id="GO:0016491">
    <property type="term" value="F:oxidoreductase activity"/>
    <property type="evidence" value="ECO:0007669"/>
    <property type="project" value="UniProtKB-KW"/>
</dbReference>
<evidence type="ECO:0000256" key="1">
    <source>
        <dbReference type="ARBA" id="ARBA00022450"/>
    </source>
</evidence>
<dbReference type="SUPFAM" id="SSF47336">
    <property type="entry name" value="ACP-like"/>
    <property type="match status" value="1"/>
</dbReference>
<keyword evidence="5" id="KW-0521">NADP</keyword>
<reference evidence="8 9" key="1">
    <citation type="submission" date="2022-03" db="EMBL/GenBank/DDBJ databases">
        <title>Complete genome of Streptomyces rimosus ssp. rimosus R7 (=ATCC 10970).</title>
        <authorList>
            <person name="Beganovic S."/>
            <person name="Ruckert C."/>
            <person name="Busche T."/>
            <person name="Kalinowski J."/>
            <person name="Wittmann C."/>
        </authorList>
    </citation>
    <scope>NUCLEOTIDE SEQUENCE [LARGE SCALE GENOMIC DNA]</scope>
    <source>
        <strain evidence="8 9">R7</strain>
    </source>
</reference>
<evidence type="ECO:0000256" key="2">
    <source>
        <dbReference type="ARBA" id="ARBA00022553"/>
    </source>
</evidence>
<dbReference type="PANTHER" id="PTHR43272">
    <property type="entry name" value="LONG-CHAIN-FATTY-ACID--COA LIGASE"/>
    <property type="match status" value="1"/>
</dbReference>
<feature type="domain" description="Carrier" evidence="7">
    <location>
        <begin position="687"/>
        <end position="762"/>
    </location>
</feature>
<dbReference type="NCBIfam" id="NF041592">
    <property type="entry name" value="carboxyl_red"/>
    <property type="match status" value="1"/>
</dbReference>
<comment type="similarity">
    <text evidence="5">Belongs to the ATP-dependent AMP-binding enzyme family. Carboxylic acid reductase subfamily.</text>
</comment>
<feature type="binding site" evidence="5">
    <location>
        <position position="648"/>
    </location>
    <ligand>
        <name>AMP</name>
        <dbReference type="ChEBI" id="CHEBI:456215"/>
    </ligand>
</feature>
<dbReference type="InterPro" id="IPR036736">
    <property type="entry name" value="ACP-like_sf"/>
</dbReference>
<feature type="binding site" evidence="5">
    <location>
        <position position="525"/>
    </location>
    <ligand>
        <name>AMP</name>
        <dbReference type="ChEBI" id="CHEBI:456215"/>
    </ligand>
</feature>
<feature type="modified residue" description="O-(pantetheine 4'-phosphoryl)serine" evidence="5">
    <location>
        <position position="721"/>
    </location>
</feature>
<feature type="binding site" evidence="5">
    <location>
        <position position="856"/>
    </location>
    <ligand>
        <name>NADP(+)</name>
        <dbReference type="ChEBI" id="CHEBI:58349"/>
    </ligand>
</feature>
<sequence>MSDSQTPTDDFTAPTAHPPTDEFTARTARRAAHLYATDPQFRDAAPLDSVTEAIRRPGLPLADLVATVMEGYADRPALGERATEPVTDPDTGRTTLRLLERFDTITYGELWERVGAVASEWRHHPGHAVDRGDFVALLGPTSAEYAMVDLACLRCGAVSVPLQAGASAEHLAPIIAQTGPRLLAVDMAHLDVALQLAADAPSLDRIVVLGHRSEITAHQEGLDSARDRLAAQGRGVTVDTLASVIERGRALPPLPRCPEGATPDALSSLIYTSGSTGTPKGAMYTERLVRQFWVDFVPGQGVRPSIVLNYMPLSHMMGRGVLFGTLAKGGIAYFVASSDLSTLFEDLSLTRPTEFIMVPRISDMLFQRYQAELARRSDTGAEAPGTTADRAEHVQEDVQAELQAELREELREKTLGGRLLWALSASAPLSAEMTAFVEKCLHVRLLNGYGSTEAGIVSLDGRVVRPPVTDHKLADVPELGYFRTDSPHPRGELLIKSDRLFSGYFQRPDATAQVFDEDGFYRTGDIMARTGPDTLVYVDRRSNVLKLSQGEFVATSRLEALFIGSPFVRQVFVYGNSTRAYLLAVIVPTQDALDRSGEDTQRLRSILRESLQRLAAEAGLNAYEIPRDFLIETEPFSQQNGLLSGVRKLLRPALTKRYGERLEALYTELAERGTDELQALRQAGPSQPVPETVLRAARALLGHRQGDVKPDTHFLELGGDSLSALSFSQLLKEIFHVDVPVDVLINPVNTLRQVADHIENALAGHQRPTADSVHGPGAKRLLASDLKLGAFLDTGTLTKTGRPAGPLPEARTVLLTGANGYLGRFLCLEWLERVAERGGTLVCVVRGSTDEAARARLDAAFDSGDAELLRHYREVAAEHLEVIAGDIGEADLGLDKETWQRLADTVDLIVHPAALVNHVLPYDQQFGPNVLGTAELIRLALTSRVKQFTYLSTVAVVFGAEAAADETADIRTACAVRDLGGGYADGYAASKWAGEVLLREAHETYGLPVAVFRSNMILAHRRYRGQLNIPDVFTRLLLSLLATGIAPGSFYAGGAGAHTGSGHYDGLPVDFTARAVAALGDGTREGYRTFNVVNPHEDGISLDTFVDWLTAAGHPLTRIHDYDAWLDRFETALRGPPDRQRQHSLLPLLHAFTKPEEPLPGSALPAQRFRAAVRAAALDGKADIPHLSQDLITKYVADLRAQHLL</sequence>